<reference evidence="3" key="2">
    <citation type="submission" date="2020-05" db="UniProtKB">
        <authorList>
            <consortium name="EnsemblMetazoa"/>
        </authorList>
    </citation>
    <scope>IDENTIFICATION</scope>
    <source>
        <strain evidence="3">maculatus3</strain>
    </source>
</reference>
<evidence type="ECO:0000313" key="4">
    <source>
        <dbReference type="Proteomes" id="UP000075901"/>
    </source>
</evidence>
<evidence type="ECO:0000313" key="3">
    <source>
        <dbReference type="EnsemblMetazoa" id="AMAM013493-PA"/>
    </source>
</evidence>
<dbReference type="GO" id="GO:0016491">
    <property type="term" value="F:oxidoreductase activity"/>
    <property type="evidence" value="ECO:0007669"/>
    <property type="project" value="UniProtKB-KW"/>
</dbReference>
<dbReference type="EnsemblMetazoa" id="AMAM013493-RA">
    <property type="protein sequence ID" value="AMAM013493-PA"/>
    <property type="gene ID" value="AMAM013493"/>
</dbReference>
<evidence type="ECO:0008006" key="5">
    <source>
        <dbReference type="Google" id="ProtNLM"/>
    </source>
</evidence>
<dbReference type="PANTHER" id="PTHR43115:SF4">
    <property type="entry name" value="DEHYDROGENASE_REDUCTASE SDR FAMILY MEMBER 11"/>
    <property type="match status" value="1"/>
</dbReference>
<dbReference type="SUPFAM" id="SSF51735">
    <property type="entry name" value="NAD(P)-binding Rossmann-fold domains"/>
    <property type="match status" value="1"/>
</dbReference>
<dbReference type="Pfam" id="PF00106">
    <property type="entry name" value="adh_short"/>
    <property type="match status" value="1"/>
</dbReference>
<dbReference type="VEuPathDB" id="VectorBase:AMAM013493"/>
<sequence length="118" mass="12678">MEKWIGKVALVTGASAGIGQDVALGLANAGMIVVGIARRAELVTVLSTKVTGTGKIYAKKCDVSNEAEIMETLNWIRREFGGVDVLINNAGIYCHHFITGELSAGMMYTKQELKCVLF</sequence>
<dbReference type="PANTHER" id="PTHR43115">
    <property type="entry name" value="DEHYDROGENASE/REDUCTASE SDR FAMILY MEMBER 11"/>
    <property type="match status" value="1"/>
</dbReference>
<evidence type="ECO:0000256" key="1">
    <source>
        <dbReference type="ARBA" id="ARBA00006484"/>
    </source>
</evidence>
<organism evidence="3 4">
    <name type="scientific">Anopheles maculatus</name>
    <dbReference type="NCBI Taxonomy" id="74869"/>
    <lineage>
        <taxon>Eukaryota</taxon>
        <taxon>Metazoa</taxon>
        <taxon>Ecdysozoa</taxon>
        <taxon>Arthropoda</taxon>
        <taxon>Hexapoda</taxon>
        <taxon>Insecta</taxon>
        <taxon>Pterygota</taxon>
        <taxon>Neoptera</taxon>
        <taxon>Endopterygota</taxon>
        <taxon>Diptera</taxon>
        <taxon>Nematocera</taxon>
        <taxon>Culicoidea</taxon>
        <taxon>Culicidae</taxon>
        <taxon>Anophelinae</taxon>
        <taxon>Anopheles</taxon>
        <taxon>Anopheles maculatus group</taxon>
    </lineage>
</organism>
<dbReference type="InterPro" id="IPR002347">
    <property type="entry name" value="SDR_fam"/>
</dbReference>
<keyword evidence="2" id="KW-0560">Oxidoreductase</keyword>
<evidence type="ECO:0000256" key="2">
    <source>
        <dbReference type="ARBA" id="ARBA00023002"/>
    </source>
</evidence>
<dbReference type="AlphaFoldDB" id="A0A182SU65"/>
<dbReference type="Proteomes" id="UP000075901">
    <property type="component" value="Unassembled WGS sequence"/>
</dbReference>
<keyword evidence="4" id="KW-1185">Reference proteome</keyword>
<dbReference type="InterPro" id="IPR036291">
    <property type="entry name" value="NAD(P)-bd_dom_sf"/>
</dbReference>
<comment type="similarity">
    <text evidence="1">Belongs to the short-chain dehydrogenases/reductases (SDR) family.</text>
</comment>
<accession>A0A182SU65</accession>
<proteinExistence type="inferred from homology"/>
<dbReference type="PRINTS" id="PR00081">
    <property type="entry name" value="GDHRDH"/>
</dbReference>
<name>A0A182SU65_9DIPT</name>
<reference evidence="4" key="1">
    <citation type="submission" date="2013-09" db="EMBL/GenBank/DDBJ databases">
        <title>The Genome Sequence of Anopheles maculatus species B.</title>
        <authorList>
            <consortium name="The Broad Institute Genomics Platform"/>
            <person name="Neafsey D.E."/>
            <person name="Besansky N."/>
            <person name="Howell P."/>
            <person name="Walton C."/>
            <person name="Young S.K."/>
            <person name="Zeng Q."/>
            <person name="Gargeya S."/>
            <person name="Fitzgerald M."/>
            <person name="Haas B."/>
            <person name="Abouelleil A."/>
            <person name="Allen A.W."/>
            <person name="Alvarado L."/>
            <person name="Arachchi H.M."/>
            <person name="Berlin A.M."/>
            <person name="Chapman S.B."/>
            <person name="Gainer-Dewar J."/>
            <person name="Goldberg J."/>
            <person name="Griggs A."/>
            <person name="Gujja S."/>
            <person name="Hansen M."/>
            <person name="Howarth C."/>
            <person name="Imamovic A."/>
            <person name="Ireland A."/>
            <person name="Larimer J."/>
            <person name="McCowan C."/>
            <person name="Murphy C."/>
            <person name="Pearson M."/>
            <person name="Poon T.W."/>
            <person name="Priest M."/>
            <person name="Roberts A."/>
            <person name="Saif S."/>
            <person name="Shea T."/>
            <person name="Sisk P."/>
            <person name="Sykes S."/>
            <person name="Wortman J."/>
            <person name="Nusbaum C."/>
            <person name="Birren B."/>
        </authorList>
    </citation>
    <scope>NUCLEOTIDE SEQUENCE [LARGE SCALE GENOMIC DNA]</scope>
    <source>
        <strain evidence="4">maculatus3</strain>
    </source>
</reference>
<protein>
    <recommendedName>
        <fullName evidence="5">Dehydrogenase/reductase SDR family member 11</fullName>
    </recommendedName>
</protein>
<dbReference type="Gene3D" id="3.40.50.720">
    <property type="entry name" value="NAD(P)-binding Rossmann-like Domain"/>
    <property type="match status" value="1"/>
</dbReference>